<gene>
    <name evidence="1" type="ORF">AAHA92_18046</name>
</gene>
<sequence>METHCTNNPKYSRLLSFY</sequence>
<organism evidence="1 2">
    <name type="scientific">Salvia divinorum</name>
    <name type="common">Maria pastora</name>
    <name type="synonym">Diviner's sage</name>
    <dbReference type="NCBI Taxonomy" id="28513"/>
    <lineage>
        <taxon>Eukaryota</taxon>
        <taxon>Viridiplantae</taxon>
        <taxon>Streptophyta</taxon>
        <taxon>Embryophyta</taxon>
        <taxon>Tracheophyta</taxon>
        <taxon>Spermatophyta</taxon>
        <taxon>Magnoliopsida</taxon>
        <taxon>eudicotyledons</taxon>
        <taxon>Gunneridae</taxon>
        <taxon>Pentapetalae</taxon>
        <taxon>asterids</taxon>
        <taxon>lamiids</taxon>
        <taxon>Lamiales</taxon>
        <taxon>Lamiaceae</taxon>
        <taxon>Nepetoideae</taxon>
        <taxon>Mentheae</taxon>
        <taxon>Salviinae</taxon>
        <taxon>Salvia</taxon>
        <taxon>Salvia subgen. Calosphace</taxon>
    </lineage>
</organism>
<evidence type="ECO:0000313" key="1">
    <source>
        <dbReference type="EMBL" id="KAL1550031.1"/>
    </source>
</evidence>
<accession>A0ABD1H4V5</accession>
<protein>
    <submittedName>
        <fullName evidence="1">Uncharacterized protein</fullName>
    </submittedName>
</protein>
<name>A0ABD1H4V5_SALDI</name>
<dbReference type="EMBL" id="JBEAFC010000007">
    <property type="protein sequence ID" value="KAL1550031.1"/>
    <property type="molecule type" value="Genomic_DNA"/>
</dbReference>
<evidence type="ECO:0000313" key="2">
    <source>
        <dbReference type="Proteomes" id="UP001567538"/>
    </source>
</evidence>
<proteinExistence type="predicted"/>
<dbReference type="AlphaFoldDB" id="A0ABD1H4V5"/>
<dbReference type="Proteomes" id="UP001567538">
    <property type="component" value="Unassembled WGS sequence"/>
</dbReference>
<comment type="caution">
    <text evidence="1">The sequence shown here is derived from an EMBL/GenBank/DDBJ whole genome shotgun (WGS) entry which is preliminary data.</text>
</comment>
<keyword evidence="2" id="KW-1185">Reference proteome</keyword>
<reference evidence="1 2" key="1">
    <citation type="submission" date="2024-06" db="EMBL/GenBank/DDBJ databases">
        <title>A chromosome level genome sequence of Diviner's sage (Salvia divinorum).</title>
        <authorList>
            <person name="Ford S.A."/>
            <person name="Ro D.-K."/>
            <person name="Ness R.W."/>
            <person name="Phillips M.A."/>
        </authorList>
    </citation>
    <scope>NUCLEOTIDE SEQUENCE [LARGE SCALE GENOMIC DNA]</scope>
    <source>
        <strain evidence="1">SAF-2024a</strain>
        <tissue evidence="1">Leaf</tissue>
    </source>
</reference>